<dbReference type="InterPro" id="IPR050951">
    <property type="entry name" value="Retrovirus_Pol_polyprotein"/>
</dbReference>
<dbReference type="GO" id="GO:0003676">
    <property type="term" value="F:nucleic acid binding"/>
    <property type="evidence" value="ECO:0007669"/>
    <property type="project" value="InterPro"/>
</dbReference>
<name>A0A101LUA5_PICGL</name>
<gene>
    <name evidence="2" type="ORF">ABT39_MTgene2673</name>
</gene>
<geneLocation type="mitochondrion" evidence="2"/>
<dbReference type="GO" id="GO:0015074">
    <property type="term" value="P:DNA integration"/>
    <property type="evidence" value="ECO:0007669"/>
    <property type="project" value="InterPro"/>
</dbReference>
<accession>A0A101LUA5</accession>
<dbReference type="AlphaFoldDB" id="A0A101LUA5"/>
<proteinExistence type="predicted"/>
<keyword evidence="2" id="KW-0496">Mitochondrion</keyword>
<dbReference type="InterPro" id="IPR001584">
    <property type="entry name" value="Integrase_cat-core"/>
</dbReference>
<dbReference type="PANTHER" id="PTHR37984">
    <property type="entry name" value="PROTEIN CBG26694"/>
    <property type="match status" value="1"/>
</dbReference>
<dbReference type="InterPro" id="IPR012337">
    <property type="entry name" value="RNaseH-like_sf"/>
</dbReference>
<evidence type="ECO:0000313" key="2">
    <source>
        <dbReference type="EMBL" id="KUM45406.1"/>
    </source>
</evidence>
<comment type="caution">
    <text evidence="2">The sequence shown here is derived from an EMBL/GenBank/DDBJ whole genome shotgun (WGS) entry which is preliminary data.</text>
</comment>
<dbReference type="EMBL" id="LKAM01000019">
    <property type="protein sequence ID" value="KUM45406.1"/>
    <property type="molecule type" value="Genomic_DNA"/>
</dbReference>
<reference evidence="2" key="1">
    <citation type="journal article" date="2015" name="Genome Biol. Evol.">
        <title>Organellar Genomes of White Spruce (Picea glauca): Assembly and Annotation.</title>
        <authorList>
            <person name="Jackman S.D."/>
            <person name="Warren R.L."/>
            <person name="Gibb E.A."/>
            <person name="Vandervalk B.P."/>
            <person name="Mohamadi H."/>
            <person name="Chu J."/>
            <person name="Raymond A."/>
            <person name="Pleasance S."/>
            <person name="Coope R."/>
            <person name="Wildung M.R."/>
            <person name="Ritland C.E."/>
            <person name="Bousquet J."/>
            <person name="Jones S.J."/>
            <person name="Bohlmann J."/>
            <person name="Birol I."/>
        </authorList>
    </citation>
    <scope>NUCLEOTIDE SEQUENCE [LARGE SCALE GENOMIC DNA]</scope>
    <source>
        <tissue evidence="2">Flushing bud</tissue>
    </source>
</reference>
<organism evidence="2">
    <name type="scientific">Picea glauca</name>
    <name type="common">White spruce</name>
    <name type="synonym">Pinus glauca</name>
    <dbReference type="NCBI Taxonomy" id="3330"/>
    <lineage>
        <taxon>Eukaryota</taxon>
        <taxon>Viridiplantae</taxon>
        <taxon>Streptophyta</taxon>
        <taxon>Embryophyta</taxon>
        <taxon>Tracheophyta</taxon>
        <taxon>Spermatophyta</taxon>
        <taxon>Pinopsida</taxon>
        <taxon>Pinidae</taxon>
        <taxon>Conifers I</taxon>
        <taxon>Pinales</taxon>
        <taxon>Pinaceae</taxon>
        <taxon>Picea</taxon>
    </lineage>
</organism>
<dbReference type="PROSITE" id="PS50994">
    <property type="entry name" value="INTEGRASE"/>
    <property type="match status" value="1"/>
</dbReference>
<dbReference type="PANTHER" id="PTHR37984:SF5">
    <property type="entry name" value="PROTEIN NYNRIN-LIKE"/>
    <property type="match status" value="1"/>
</dbReference>
<dbReference type="InterPro" id="IPR036397">
    <property type="entry name" value="RNaseH_sf"/>
</dbReference>
<evidence type="ECO:0000259" key="1">
    <source>
        <dbReference type="PROSITE" id="PS50994"/>
    </source>
</evidence>
<sequence>MPLHPVRALRAFEKWAVYFVGPINPPVRHSKARYIITATDYLIRWAEAEPVRDCSTLTAARLIFKNIISRFGCPLSLTSDQGTHFVSQTIAAFTKEFLIQHHKSGSITQGNSHAA</sequence>
<dbReference type="Gene3D" id="3.30.420.10">
    <property type="entry name" value="Ribonuclease H-like superfamily/Ribonuclease H"/>
    <property type="match status" value="1"/>
</dbReference>
<protein>
    <recommendedName>
        <fullName evidence="1">Integrase catalytic domain-containing protein</fullName>
    </recommendedName>
</protein>
<dbReference type="Pfam" id="PF00665">
    <property type="entry name" value="rve"/>
    <property type="match status" value="1"/>
</dbReference>
<dbReference type="SUPFAM" id="SSF53098">
    <property type="entry name" value="Ribonuclease H-like"/>
    <property type="match status" value="1"/>
</dbReference>
<feature type="domain" description="Integrase catalytic" evidence="1">
    <location>
        <begin position="1"/>
        <end position="115"/>
    </location>
</feature>